<keyword evidence="3" id="KW-1185">Reference proteome</keyword>
<name>A0A8B6BEX9_MYTGA</name>
<gene>
    <name evidence="2" type="ORF">MGAL_10B015521</name>
</gene>
<proteinExistence type="predicted"/>
<evidence type="ECO:0000313" key="2">
    <source>
        <dbReference type="EMBL" id="VDH89140.1"/>
    </source>
</evidence>
<evidence type="ECO:0000313" key="3">
    <source>
        <dbReference type="Proteomes" id="UP000596742"/>
    </source>
</evidence>
<dbReference type="EMBL" id="UYJE01000009">
    <property type="protein sequence ID" value="VDH89140.1"/>
    <property type="molecule type" value="Genomic_DNA"/>
</dbReference>
<dbReference type="OrthoDB" id="440673at2759"/>
<organism evidence="2 3">
    <name type="scientific">Mytilus galloprovincialis</name>
    <name type="common">Mediterranean mussel</name>
    <dbReference type="NCBI Taxonomy" id="29158"/>
    <lineage>
        <taxon>Eukaryota</taxon>
        <taxon>Metazoa</taxon>
        <taxon>Spiralia</taxon>
        <taxon>Lophotrochozoa</taxon>
        <taxon>Mollusca</taxon>
        <taxon>Bivalvia</taxon>
        <taxon>Autobranchia</taxon>
        <taxon>Pteriomorphia</taxon>
        <taxon>Mytilida</taxon>
        <taxon>Mytiloidea</taxon>
        <taxon>Mytilidae</taxon>
        <taxon>Mytilinae</taxon>
        <taxon>Mytilus</taxon>
    </lineage>
</organism>
<feature type="compositionally biased region" description="Polar residues" evidence="1">
    <location>
        <begin position="1"/>
        <end position="17"/>
    </location>
</feature>
<feature type="compositionally biased region" description="Polar residues" evidence="1">
    <location>
        <begin position="25"/>
        <end position="35"/>
    </location>
</feature>
<feature type="region of interest" description="Disordered" evidence="1">
    <location>
        <begin position="1"/>
        <end position="35"/>
    </location>
</feature>
<dbReference type="Proteomes" id="UP000596742">
    <property type="component" value="Unassembled WGS sequence"/>
</dbReference>
<accession>A0A8B6BEX9</accession>
<feature type="compositionally biased region" description="Polar residues" evidence="1">
    <location>
        <begin position="104"/>
        <end position="115"/>
    </location>
</feature>
<comment type="caution">
    <text evidence="2">The sequence shown here is derived from an EMBL/GenBank/DDBJ whole genome shotgun (WGS) entry which is preliminary data.</text>
</comment>
<feature type="compositionally biased region" description="Polar residues" evidence="1">
    <location>
        <begin position="123"/>
        <end position="143"/>
    </location>
</feature>
<evidence type="ECO:0000256" key="1">
    <source>
        <dbReference type="SAM" id="MobiDB-lite"/>
    </source>
</evidence>
<dbReference type="AlphaFoldDB" id="A0A8B6BEX9"/>
<reference evidence="2" key="1">
    <citation type="submission" date="2018-11" db="EMBL/GenBank/DDBJ databases">
        <authorList>
            <person name="Alioto T."/>
            <person name="Alioto T."/>
        </authorList>
    </citation>
    <scope>NUCLEOTIDE SEQUENCE</scope>
</reference>
<sequence length="156" mass="17529">MSNNQYTKQELATQTPIKPTEALLESNNSNKLRLSNTNPIQHSMIIRGHQNNSNTKLSFLFSLQSKKKPDPKPFIDNPNASATKSSDLIRPRPVKAGKEDSDVDNTQNARPSSGPLTLETLFRNASMQQNQDQRIRSQTSVVETSKPPPTFHRYLV</sequence>
<protein>
    <submittedName>
        <fullName evidence="2">Uncharacterized protein</fullName>
    </submittedName>
</protein>
<feature type="region of interest" description="Disordered" evidence="1">
    <location>
        <begin position="57"/>
        <end position="156"/>
    </location>
</feature>